<keyword evidence="1" id="KW-0472">Membrane</keyword>
<comment type="caution">
    <text evidence="2">The sequence shown here is derived from an EMBL/GenBank/DDBJ whole genome shotgun (WGS) entry which is preliminary data.</text>
</comment>
<dbReference type="Proteomes" id="UP000243978">
    <property type="component" value="Unassembled WGS sequence"/>
</dbReference>
<gene>
    <name evidence="2" type="ORF">C8N43_1256</name>
</gene>
<feature type="transmembrane region" description="Helical" evidence="1">
    <location>
        <begin position="181"/>
        <end position="201"/>
    </location>
</feature>
<reference evidence="2 3" key="1">
    <citation type="submission" date="2018-04" db="EMBL/GenBank/DDBJ databases">
        <title>Genomic Encyclopedia of Archaeal and Bacterial Type Strains, Phase II (KMG-II): from individual species to whole genera.</title>
        <authorList>
            <person name="Goeker M."/>
        </authorList>
    </citation>
    <scope>NUCLEOTIDE SEQUENCE [LARGE SCALE GENOMIC DNA]</scope>
    <source>
        <strain evidence="2 3">DSM 100977</strain>
    </source>
</reference>
<evidence type="ECO:0000313" key="3">
    <source>
        <dbReference type="Proteomes" id="UP000243978"/>
    </source>
</evidence>
<dbReference type="AlphaFoldDB" id="A0A2T6BKM3"/>
<organism evidence="2 3">
    <name type="scientific">Litoreibacter ponti</name>
    <dbReference type="NCBI Taxonomy" id="1510457"/>
    <lineage>
        <taxon>Bacteria</taxon>
        <taxon>Pseudomonadati</taxon>
        <taxon>Pseudomonadota</taxon>
        <taxon>Alphaproteobacteria</taxon>
        <taxon>Rhodobacterales</taxon>
        <taxon>Roseobacteraceae</taxon>
        <taxon>Litoreibacter</taxon>
    </lineage>
</organism>
<keyword evidence="1" id="KW-0812">Transmembrane</keyword>
<keyword evidence="3" id="KW-1185">Reference proteome</keyword>
<feature type="transmembrane region" description="Helical" evidence="1">
    <location>
        <begin position="207"/>
        <end position="233"/>
    </location>
</feature>
<accession>A0A2T6BKM3</accession>
<feature type="transmembrane region" description="Helical" evidence="1">
    <location>
        <begin position="119"/>
        <end position="138"/>
    </location>
</feature>
<dbReference type="EMBL" id="QBKS01000001">
    <property type="protein sequence ID" value="PTX56596.1"/>
    <property type="molecule type" value="Genomic_DNA"/>
</dbReference>
<dbReference type="OrthoDB" id="9982801at2"/>
<sequence length="355" mass="38373">MKIDLLLSDVAAFVTGLVGLVLTYALAVLAVTWFTIGEMEKLAIVGGAAAFSFLMTMIFLMPRTHDRALQFFAPLGRRVLFMLLAAAWLALAAMMFILFESYRMVPILSSVPPEQMMWGLTAVAALFALAFLVPGMAFRPFRAASYAPSETTDYIEKVRAIDVGKEQIPDGPMGRLIRPLLWLYAITLLAGIGYVMSFARFVPDPAYVALVSAQSVNLIIAGAVGAGVLAVIAGPPLRFMPRRSWVTRTGVMVCATTAVSLLLPAFLMSAAPALHALAVQGPERTITVEVAERGTRLSAHGCDRQAHVTQAGSGEVHMICNVPEGLWETLRPGQNLRLSGYGSPYGLHYDTIARR</sequence>
<evidence type="ECO:0000256" key="1">
    <source>
        <dbReference type="SAM" id="Phobius"/>
    </source>
</evidence>
<keyword evidence="1" id="KW-1133">Transmembrane helix</keyword>
<feature type="transmembrane region" description="Helical" evidence="1">
    <location>
        <begin position="42"/>
        <end position="60"/>
    </location>
</feature>
<protein>
    <submittedName>
        <fullName evidence="2">Uncharacterized protein</fullName>
    </submittedName>
</protein>
<feature type="transmembrane region" description="Helical" evidence="1">
    <location>
        <begin position="80"/>
        <end position="99"/>
    </location>
</feature>
<feature type="transmembrane region" description="Helical" evidence="1">
    <location>
        <begin position="12"/>
        <end position="36"/>
    </location>
</feature>
<proteinExistence type="predicted"/>
<evidence type="ECO:0000313" key="2">
    <source>
        <dbReference type="EMBL" id="PTX56596.1"/>
    </source>
</evidence>
<feature type="transmembrane region" description="Helical" evidence="1">
    <location>
        <begin position="245"/>
        <end position="267"/>
    </location>
</feature>
<dbReference type="RefSeq" id="WP_107844778.1">
    <property type="nucleotide sequence ID" value="NZ_QBKS01000001.1"/>
</dbReference>
<name>A0A2T6BKM3_9RHOB</name>